<dbReference type="SUPFAM" id="SSF58087">
    <property type="entry name" value="Variant surface glycoprotein (N-terminal domain)"/>
    <property type="match status" value="1"/>
</dbReference>
<protein>
    <submittedName>
        <fullName evidence="9">Variant surface glycoprotein</fullName>
    </submittedName>
</protein>
<keyword evidence="7" id="KW-0449">Lipoprotein</keyword>
<name>A0A1V0FXT1_9TRYP</name>
<dbReference type="VEuPathDB" id="TriTrypDB:Tb427_000449000"/>
<evidence type="ECO:0000256" key="3">
    <source>
        <dbReference type="ARBA" id="ARBA00022475"/>
    </source>
</evidence>
<dbReference type="GO" id="GO:0005886">
    <property type="term" value="C:plasma membrane"/>
    <property type="evidence" value="ECO:0007669"/>
    <property type="project" value="UniProtKB-SubCell"/>
</dbReference>
<reference evidence="9" key="1">
    <citation type="submission" date="2016-12" db="EMBL/GenBank/DDBJ databases">
        <title>Extending the VSGnome of Trypanosoma brucei strain TREU927.</title>
        <authorList>
            <person name="Cross G.A."/>
        </authorList>
    </citation>
    <scope>NUCLEOTIDE SEQUENCE</scope>
    <source>
        <strain evidence="9">Tb927.99.148</strain>
    </source>
</reference>
<sequence>MCNTYQVPLQNKKKILSTRRGSREMIQLAKQTTHKIAQCKPRCLRPLLVFFCLAVLAAKAQETTTASQAIKTSCQEISFNTKLINLLNGKLADARRRLEELRAESLAFKMAGCLKNSISEALPYHALAALADSRANALQANIATNQQTIETATKRLQTRNGQLFAAMQIKAPPEEPAHVHGTQAGGAIGVAGGTKKCTATTTATPTNTHNCETDTSGDADINAAVGNIRTLKTYKAIDLKELSIGTISAEVVAIGDYDTSGAAATNDGKACGQAGPVALGAVTAGVRIQKLTVASDWGKPADSTIHKTGAEQDCEDETDVNKQPVLTLKAVAYAICTGRKVDINTPNKVGDETISSLHSDPEFQSVATLAMLTPANSEPTPKQKQDAVKELLGDDTKTVHDKFLKPAEANKINFKFGSTTISSGAITLSKHTDYSKAIGFCLGVQYRAAQAEKKEAAPVPETEKTKTCSEEKDETKCNKKNGCEFKEGECKSKAQTTTNTNTTGSNSFVIKKTPLLLAVLLF</sequence>
<dbReference type="VEuPathDB" id="TriTrypDB:Tb927.6.5450"/>
<evidence type="ECO:0000256" key="1">
    <source>
        <dbReference type="ARBA" id="ARBA00002523"/>
    </source>
</evidence>
<keyword evidence="5" id="KW-0472">Membrane</keyword>
<dbReference type="SUPFAM" id="SSF118251">
    <property type="entry name" value="Variant surface glycoprotein MITAT 1.2, VSG 221, C-terminal domain"/>
    <property type="match status" value="1"/>
</dbReference>
<dbReference type="EMBL" id="KY404298">
    <property type="protein sequence ID" value="ARB50549.1"/>
    <property type="molecule type" value="Genomic_DNA"/>
</dbReference>
<evidence type="ECO:0000256" key="2">
    <source>
        <dbReference type="ARBA" id="ARBA00004609"/>
    </source>
</evidence>
<feature type="coiled-coil region" evidence="8">
    <location>
        <begin position="84"/>
        <end position="111"/>
    </location>
</feature>
<keyword evidence="3" id="KW-1003">Cell membrane</keyword>
<keyword evidence="8" id="KW-0175">Coiled coil</keyword>
<dbReference type="AlphaFoldDB" id="A0A1V0FXT1"/>
<evidence type="ECO:0000256" key="7">
    <source>
        <dbReference type="ARBA" id="ARBA00023288"/>
    </source>
</evidence>
<evidence type="ECO:0000256" key="5">
    <source>
        <dbReference type="ARBA" id="ARBA00023136"/>
    </source>
</evidence>
<keyword evidence="6" id="KW-0325">Glycoprotein</keyword>
<dbReference type="InterPro" id="IPR027446">
    <property type="entry name" value="VSG_C_dom_sf"/>
</dbReference>
<evidence type="ECO:0000256" key="6">
    <source>
        <dbReference type="ARBA" id="ARBA00023180"/>
    </source>
</evidence>
<keyword evidence="4" id="KW-0336">GPI-anchor</keyword>
<comment type="subcellular location">
    <subcellularLocation>
        <location evidence="2">Cell membrane</location>
        <topology evidence="2">Lipid-anchor</topology>
        <topology evidence="2">GPI-anchor</topology>
    </subcellularLocation>
</comment>
<comment type="function">
    <text evidence="1">VSG forms a coat on the surface of the parasite. The trypanosome evades the immune response of the host by expressing a series of antigenically distinct VSGs from an estimated 1000 VSG genes.</text>
</comment>
<organism evidence="9">
    <name type="scientific">Trypanosoma brucei</name>
    <dbReference type="NCBI Taxonomy" id="5691"/>
    <lineage>
        <taxon>Eukaryota</taxon>
        <taxon>Discoba</taxon>
        <taxon>Euglenozoa</taxon>
        <taxon>Kinetoplastea</taxon>
        <taxon>Metakinetoplastina</taxon>
        <taxon>Trypanosomatida</taxon>
        <taxon>Trypanosomatidae</taxon>
        <taxon>Trypanosoma</taxon>
    </lineage>
</organism>
<evidence type="ECO:0000256" key="8">
    <source>
        <dbReference type="SAM" id="Coils"/>
    </source>
</evidence>
<accession>A0A1V0FXT1</accession>
<evidence type="ECO:0000256" key="4">
    <source>
        <dbReference type="ARBA" id="ARBA00022622"/>
    </source>
</evidence>
<proteinExistence type="predicted"/>
<evidence type="ECO:0000313" key="9">
    <source>
        <dbReference type="EMBL" id="ARB50549.1"/>
    </source>
</evidence>
<dbReference type="GO" id="GO:0098552">
    <property type="term" value="C:side of membrane"/>
    <property type="evidence" value="ECO:0007669"/>
    <property type="project" value="UniProtKB-KW"/>
</dbReference>